<evidence type="ECO:0000313" key="8">
    <source>
        <dbReference type="EMBL" id="MBM6575613.1"/>
    </source>
</evidence>
<reference evidence="8 9" key="1">
    <citation type="submission" date="2020-12" db="EMBL/GenBank/DDBJ databases">
        <title>Sphingomonas sp.</title>
        <authorList>
            <person name="Kim M.K."/>
        </authorList>
    </citation>
    <scope>NUCLEOTIDE SEQUENCE [LARGE SCALE GENOMIC DNA]</scope>
    <source>
        <strain evidence="8 9">BT552</strain>
    </source>
</reference>
<dbReference type="Proteomes" id="UP000763641">
    <property type="component" value="Unassembled WGS sequence"/>
</dbReference>
<dbReference type="PIRSF" id="PIRSF005651">
    <property type="entry name" value="HflC"/>
    <property type="match status" value="1"/>
</dbReference>
<protein>
    <recommendedName>
        <fullName evidence="6">Protein HflC</fullName>
    </recommendedName>
</protein>
<evidence type="ECO:0000313" key="9">
    <source>
        <dbReference type="Proteomes" id="UP000763641"/>
    </source>
</evidence>
<dbReference type="SMART" id="SM00244">
    <property type="entry name" value="PHB"/>
    <property type="match status" value="1"/>
</dbReference>
<evidence type="ECO:0000256" key="4">
    <source>
        <dbReference type="ARBA" id="ARBA00022989"/>
    </source>
</evidence>
<accession>A0ABS2D4V6</accession>
<evidence type="ECO:0000256" key="3">
    <source>
        <dbReference type="ARBA" id="ARBA00022692"/>
    </source>
</evidence>
<dbReference type="InterPro" id="IPR010200">
    <property type="entry name" value="HflC"/>
</dbReference>
<feature type="domain" description="Band 7" evidence="7">
    <location>
        <begin position="24"/>
        <end position="198"/>
    </location>
</feature>
<keyword evidence="4" id="KW-1133">Transmembrane helix</keyword>
<evidence type="ECO:0000256" key="6">
    <source>
        <dbReference type="PIRNR" id="PIRNR005651"/>
    </source>
</evidence>
<dbReference type="InterPro" id="IPR036013">
    <property type="entry name" value="Band_7/SPFH_dom_sf"/>
</dbReference>
<dbReference type="SUPFAM" id="SSF117892">
    <property type="entry name" value="Band 7/SPFH domain"/>
    <property type="match status" value="1"/>
</dbReference>
<dbReference type="RefSeq" id="WP_204195387.1">
    <property type="nucleotide sequence ID" value="NZ_JAFEMC010000001.1"/>
</dbReference>
<dbReference type="Gene3D" id="3.30.479.30">
    <property type="entry name" value="Band 7 domain"/>
    <property type="match status" value="1"/>
</dbReference>
<dbReference type="InterPro" id="IPR001107">
    <property type="entry name" value="Band_7"/>
</dbReference>
<dbReference type="Pfam" id="PF01145">
    <property type="entry name" value="Band_7"/>
    <property type="match status" value="1"/>
</dbReference>
<dbReference type="GO" id="GO:0006508">
    <property type="term" value="P:proteolysis"/>
    <property type="evidence" value="ECO:0007669"/>
    <property type="project" value="UniProtKB-KW"/>
</dbReference>
<comment type="function">
    <text evidence="6">HflC and HflK could regulate a protease.</text>
</comment>
<name>A0ABS2D4V6_9SPHN</name>
<keyword evidence="9" id="KW-1185">Reference proteome</keyword>
<dbReference type="CDD" id="cd03405">
    <property type="entry name" value="SPFH_HflC"/>
    <property type="match status" value="1"/>
</dbReference>
<comment type="caution">
    <text evidence="8">The sequence shown here is derived from an EMBL/GenBank/DDBJ whole genome shotgun (WGS) entry which is preliminary data.</text>
</comment>
<comment type="subcellular location">
    <subcellularLocation>
        <location evidence="1">Membrane</location>
        <topology evidence="1">Single-pass membrane protein</topology>
    </subcellularLocation>
</comment>
<dbReference type="GO" id="GO:0008233">
    <property type="term" value="F:peptidase activity"/>
    <property type="evidence" value="ECO:0007669"/>
    <property type="project" value="UniProtKB-KW"/>
</dbReference>
<evidence type="ECO:0000256" key="1">
    <source>
        <dbReference type="ARBA" id="ARBA00004167"/>
    </source>
</evidence>
<keyword evidence="8" id="KW-0378">Hydrolase</keyword>
<keyword evidence="3" id="KW-0812">Transmembrane</keyword>
<keyword evidence="5" id="KW-0472">Membrane</keyword>
<evidence type="ECO:0000256" key="2">
    <source>
        <dbReference type="ARBA" id="ARBA00007862"/>
    </source>
</evidence>
<keyword evidence="8" id="KW-0645">Protease</keyword>
<organism evidence="8 9">
    <name type="scientific">Sphingomonas longa</name>
    <dbReference type="NCBI Taxonomy" id="2778730"/>
    <lineage>
        <taxon>Bacteria</taxon>
        <taxon>Pseudomonadati</taxon>
        <taxon>Pseudomonadota</taxon>
        <taxon>Alphaproteobacteria</taxon>
        <taxon>Sphingomonadales</taxon>
        <taxon>Sphingomonadaceae</taxon>
        <taxon>Sphingomonas</taxon>
    </lineage>
</organism>
<evidence type="ECO:0000259" key="7">
    <source>
        <dbReference type="SMART" id="SM00244"/>
    </source>
</evidence>
<sequence>MSGLWKNPVTIGIAALVLVILAAATFAIVPETQQAVVYRLAQPIRVVNKYQANQPIGSSGAGLIARVPFLDRITWVDKRVLDLDLENTQVLSTDQLRLNVDAFARFRVVDPRLMLATAGSEEGVANQLRPQFGSTLRNELGKVRFATLLTPERGEVMDSIQRGLDRRARQYGVEIVDVRIKQAELPEGTPLESALRRMQTARQQEAVTIAAEGQRQARIVQADADAEASRIYAESFGKDAGFYDFYRAMQSYRRTFGADGSTDEKGATSIILSPNNSYLREFMAPGR</sequence>
<proteinExistence type="inferred from homology"/>
<comment type="similarity">
    <text evidence="2 6">Belongs to the band 7/mec-2 family. HflC subfamily.</text>
</comment>
<dbReference type="PANTHER" id="PTHR42911">
    <property type="entry name" value="MODULATOR OF FTSH PROTEASE HFLC"/>
    <property type="match status" value="1"/>
</dbReference>
<gene>
    <name evidence="8" type="ORF">ILT43_04460</name>
</gene>
<dbReference type="EMBL" id="JAFEMC010000001">
    <property type="protein sequence ID" value="MBM6575613.1"/>
    <property type="molecule type" value="Genomic_DNA"/>
</dbReference>
<dbReference type="PANTHER" id="PTHR42911:SF1">
    <property type="entry name" value="MODULATOR OF FTSH PROTEASE HFLC"/>
    <property type="match status" value="1"/>
</dbReference>
<evidence type="ECO:0000256" key="5">
    <source>
        <dbReference type="ARBA" id="ARBA00023136"/>
    </source>
</evidence>